<organism evidence="2 3">
    <name type="scientific">Phlebotomus papatasi</name>
    <name type="common">Sandfly</name>
    <dbReference type="NCBI Taxonomy" id="29031"/>
    <lineage>
        <taxon>Eukaryota</taxon>
        <taxon>Metazoa</taxon>
        <taxon>Ecdysozoa</taxon>
        <taxon>Arthropoda</taxon>
        <taxon>Hexapoda</taxon>
        <taxon>Insecta</taxon>
        <taxon>Pterygota</taxon>
        <taxon>Neoptera</taxon>
        <taxon>Endopterygota</taxon>
        <taxon>Diptera</taxon>
        <taxon>Nematocera</taxon>
        <taxon>Psychodoidea</taxon>
        <taxon>Psychodidae</taxon>
        <taxon>Phlebotomus</taxon>
        <taxon>Phlebotomus</taxon>
    </lineage>
</organism>
<dbReference type="GO" id="GO:0000981">
    <property type="term" value="F:DNA-binding transcription factor activity, RNA polymerase II-specific"/>
    <property type="evidence" value="ECO:0007669"/>
    <property type="project" value="TreeGrafter"/>
</dbReference>
<dbReference type="GO" id="GO:0001708">
    <property type="term" value="P:cell fate specification"/>
    <property type="evidence" value="ECO:0007669"/>
    <property type="project" value="TreeGrafter"/>
</dbReference>
<proteinExistence type="predicted"/>
<dbReference type="GO" id="GO:0000785">
    <property type="term" value="C:chromatin"/>
    <property type="evidence" value="ECO:0007669"/>
    <property type="project" value="TreeGrafter"/>
</dbReference>
<comment type="caution">
    <text evidence="1">Lacks conserved residue(s) required for the propagation of feature annotation.</text>
</comment>
<dbReference type="InterPro" id="IPR001699">
    <property type="entry name" value="TF_T-box"/>
</dbReference>
<protein>
    <submittedName>
        <fullName evidence="2">Uncharacterized protein</fullName>
    </submittedName>
</protein>
<dbReference type="Proteomes" id="UP000092462">
    <property type="component" value="Unassembled WGS sequence"/>
</dbReference>
<sequence>MRTKVMKLAPKMGANGGSKDIHQSWSKLVSGRSEWSVGAQETRLWLQIVPPLVKCTEECRDQSGIVLTSMHKYKPRLHVIRTSEPSQIPWSPSQVFFFPDTDFVAVTAYQ</sequence>
<dbReference type="InterPro" id="IPR008967">
    <property type="entry name" value="p53-like_TF_DNA-bd_sf"/>
</dbReference>
<comment type="subcellular location">
    <subcellularLocation>
        <location evidence="1">Nucleus</location>
    </subcellularLocation>
</comment>
<evidence type="ECO:0000256" key="1">
    <source>
        <dbReference type="PROSITE-ProRule" id="PRU00201"/>
    </source>
</evidence>
<name>A0A1B0DHC5_PHLPP</name>
<dbReference type="EnsemblMetazoa" id="PPAI007559-RA">
    <property type="protein sequence ID" value="PPAI007559-PA"/>
    <property type="gene ID" value="PPAI007559"/>
</dbReference>
<dbReference type="SUPFAM" id="SSF49417">
    <property type="entry name" value="p53-like transcription factors"/>
    <property type="match status" value="1"/>
</dbReference>
<dbReference type="GO" id="GO:0005634">
    <property type="term" value="C:nucleus"/>
    <property type="evidence" value="ECO:0007669"/>
    <property type="project" value="UniProtKB-SubCell"/>
</dbReference>
<dbReference type="VEuPathDB" id="VectorBase:PPAPM1_008182"/>
<dbReference type="PRINTS" id="PR00937">
    <property type="entry name" value="TBOX"/>
</dbReference>
<dbReference type="PANTHER" id="PTHR11267:SF204">
    <property type="entry name" value="SPADETAIL"/>
    <property type="match status" value="1"/>
</dbReference>
<dbReference type="Gene3D" id="2.60.40.820">
    <property type="entry name" value="Transcription factor, T-box"/>
    <property type="match status" value="1"/>
</dbReference>
<evidence type="ECO:0000313" key="3">
    <source>
        <dbReference type="Proteomes" id="UP000092462"/>
    </source>
</evidence>
<dbReference type="Pfam" id="PF00907">
    <property type="entry name" value="T-box"/>
    <property type="match status" value="1"/>
</dbReference>
<dbReference type="GO" id="GO:0045893">
    <property type="term" value="P:positive regulation of DNA-templated transcription"/>
    <property type="evidence" value="ECO:0007669"/>
    <property type="project" value="InterPro"/>
</dbReference>
<dbReference type="GO" id="GO:0000978">
    <property type="term" value="F:RNA polymerase II cis-regulatory region sequence-specific DNA binding"/>
    <property type="evidence" value="ECO:0007669"/>
    <property type="project" value="InterPro"/>
</dbReference>
<dbReference type="EMBL" id="AJVK01060929">
    <property type="status" value="NOT_ANNOTATED_CDS"/>
    <property type="molecule type" value="Genomic_DNA"/>
</dbReference>
<accession>A0A1B0DHC5</accession>
<keyword evidence="3" id="KW-1185">Reference proteome</keyword>
<dbReference type="InterPro" id="IPR046360">
    <property type="entry name" value="T-box_DNA-bd"/>
</dbReference>
<dbReference type="AlphaFoldDB" id="A0A1B0DHC5"/>
<reference evidence="2" key="1">
    <citation type="submission" date="2022-08" db="UniProtKB">
        <authorList>
            <consortium name="EnsemblMetazoa"/>
        </authorList>
    </citation>
    <scope>IDENTIFICATION</scope>
    <source>
        <strain evidence="2">Israel</strain>
    </source>
</reference>
<evidence type="ECO:0000313" key="2">
    <source>
        <dbReference type="EnsemblMetazoa" id="PPAI007559-PA"/>
    </source>
</evidence>
<dbReference type="InterPro" id="IPR036960">
    <property type="entry name" value="T-box_sf"/>
</dbReference>
<dbReference type="PROSITE" id="PS50252">
    <property type="entry name" value="TBOX_3"/>
    <property type="match status" value="1"/>
</dbReference>
<dbReference type="VEuPathDB" id="VectorBase:PPAI007559"/>
<keyword evidence="1" id="KW-0238">DNA-binding</keyword>
<keyword evidence="1" id="KW-0539">Nucleus</keyword>
<dbReference type="PANTHER" id="PTHR11267">
    <property type="entry name" value="T-BOX PROTEIN-RELATED"/>
    <property type="match status" value="1"/>
</dbReference>